<organism evidence="7 8">
    <name type="scientific">Pinctada imbricata</name>
    <name type="common">Atlantic pearl-oyster</name>
    <name type="synonym">Pinctada martensii</name>
    <dbReference type="NCBI Taxonomy" id="66713"/>
    <lineage>
        <taxon>Eukaryota</taxon>
        <taxon>Metazoa</taxon>
        <taxon>Spiralia</taxon>
        <taxon>Lophotrochozoa</taxon>
        <taxon>Mollusca</taxon>
        <taxon>Bivalvia</taxon>
        <taxon>Autobranchia</taxon>
        <taxon>Pteriomorphia</taxon>
        <taxon>Pterioida</taxon>
        <taxon>Pterioidea</taxon>
        <taxon>Pteriidae</taxon>
        <taxon>Pinctada</taxon>
    </lineage>
</organism>
<reference evidence="7" key="1">
    <citation type="submission" date="2019-08" db="EMBL/GenBank/DDBJ databases">
        <title>The improved chromosome-level genome for the pearl oyster Pinctada fucata martensii using PacBio sequencing and Hi-C.</title>
        <authorList>
            <person name="Zheng Z."/>
        </authorList>
    </citation>
    <scope>NUCLEOTIDE SEQUENCE</scope>
    <source>
        <strain evidence="7">ZZ-2019</strain>
        <tissue evidence="7">Adductor muscle</tissue>
    </source>
</reference>
<keyword evidence="5" id="KW-0862">Zinc</keyword>
<dbReference type="InterPro" id="IPR011335">
    <property type="entry name" value="Restrct_endonuc-II-like"/>
</dbReference>
<dbReference type="CDD" id="cd22343">
    <property type="entry name" value="PDDEXK_lambda_exonuclease-like"/>
    <property type="match status" value="1"/>
</dbReference>
<dbReference type="GO" id="GO:0008270">
    <property type="term" value="F:zinc ion binding"/>
    <property type="evidence" value="ECO:0007669"/>
    <property type="project" value="UniProtKB-KW"/>
</dbReference>
<keyword evidence="5" id="KW-0863">Zinc-finger</keyword>
<accession>A0AA88XJV9</accession>
<dbReference type="EMBL" id="VSWD01000013">
    <property type="protein sequence ID" value="KAK3084251.1"/>
    <property type="molecule type" value="Genomic_DNA"/>
</dbReference>
<keyword evidence="5" id="KW-0479">Metal-binding</keyword>
<keyword evidence="4" id="KW-0269">Exonuclease</keyword>
<dbReference type="PROSITE" id="PS50966">
    <property type="entry name" value="ZF_SWIM"/>
    <property type="match status" value="1"/>
</dbReference>
<evidence type="ECO:0000259" key="6">
    <source>
        <dbReference type="PROSITE" id="PS50966"/>
    </source>
</evidence>
<keyword evidence="3" id="KW-0378">Hydrolase</keyword>
<evidence type="ECO:0000256" key="4">
    <source>
        <dbReference type="ARBA" id="ARBA00022839"/>
    </source>
</evidence>
<proteinExistence type="predicted"/>
<evidence type="ECO:0000256" key="3">
    <source>
        <dbReference type="ARBA" id="ARBA00022801"/>
    </source>
</evidence>
<dbReference type="AlphaFoldDB" id="A0AA88XJV9"/>
<dbReference type="GO" id="GO:0004519">
    <property type="term" value="F:endonuclease activity"/>
    <property type="evidence" value="ECO:0007669"/>
    <property type="project" value="UniProtKB-KW"/>
</dbReference>
<keyword evidence="2" id="KW-0255">Endonuclease</keyword>
<evidence type="ECO:0000256" key="5">
    <source>
        <dbReference type="PROSITE-ProRule" id="PRU00325"/>
    </source>
</evidence>
<dbReference type="Pfam" id="PF01771">
    <property type="entry name" value="Viral_alk_exo"/>
    <property type="match status" value="1"/>
</dbReference>
<dbReference type="SUPFAM" id="SSF52980">
    <property type="entry name" value="Restriction endonuclease-like"/>
    <property type="match status" value="1"/>
</dbReference>
<evidence type="ECO:0000256" key="1">
    <source>
        <dbReference type="ARBA" id="ARBA00022722"/>
    </source>
</evidence>
<evidence type="ECO:0000313" key="8">
    <source>
        <dbReference type="Proteomes" id="UP001186944"/>
    </source>
</evidence>
<protein>
    <recommendedName>
        <fullName evidence="6">SWIM-type domain-containing protein</fullName>
    </recommendedName>
</protein>
<dbReference type="GO" id="GO:0004527">
    <property type="term" value="F:exonuclease activity"/>
    <property type="evidence" value="ECO:0007669"/>
    <property type="project" value="UniProtKB-KW"/>
</dbReference>
<dbReference type="PANTHER" id="PTHR47526:SF3">
    <property type="entry name" value="PHD-TYPE DOMAIN-CONTAINING PROTEIN"/>
    <property type="match status" value="1"/>
</dbReference>
<comment type="caution">
    <text evidence="7">The sequence shown here is derived from an EMBL/GenBank/DDBJ whole genome shotgun (WGS) entry which is preliminary data.</text>
</comment>
<dbReference type="Gene3D" id="3.90.320.10">
    <property type="match status" value="1"/>
</dbReference>
<evidence type="ECO:0000313" key="7">
    <source>
        <dbReference type="EMBL" id="KAK3084251.1"/>
    </source>
</evidence>
<sequence length="543" mass="62804">MPDLKQYLSERGITCSIQRKLNLLRLCELAQEMDLEILSQDDDYEVMDTKRRTIQSESGEEVVLDRVTDIVDWYKNLSTLPNIEHYDVLIYLLHYCKWPEQRLKNFKNDNGYRLFLANHIDNVEISSTLREEFVYVKATCVPETRQSATPYSVWILIKHVSGEILSAGCSCVADNGMCKHCVAFLFGLSSFSDRHKDRGIEVGTDVECVWDKPRQQSFPMEIDDIDTRIDTSKQQPILPTGTNFQPQIKELPCTQSISKEFKNVFKGTNSLLLQTLYSESDDSEEESVLIPDMQEAVKSIDSNTCDSLIDNLKKIYSEETIKCIEEETRGQSENQEWYRHRKGRITASSFFSVLHFKYTDSDENYISRQILGKSSFLNAPAVAFGRMNEPIARQLYYENYCKNHVKASLNLCGLYIDKEIPYLGASPDGVISCQCCGEGLIEIKCSFSYQNCTPHDACFDKHYHVYLDEDGQLKLKRGTSWFIQIQGQLGVCGKKWCDFIFFTKKGHVVDRIYYDHDIYLQIKQQSKKFFNRYILKGLLETEE</sequence>
<dbReference type="InterPro" id="IPR007527">
    <property type="entry name" value="Znf_SWIM"/>
</dbReference>
<gene>
    <name evidence="7" type="ORF">FSP39_010700</name>
</gene>
<keyword evidence="1" id="KW-0540">Nuclease</keyword>
<dbReference type="GO" id="GO:0006281">
    <property type="term" value="P:DNA repair"/>
    <property type="evidence" value="ECO:0007669"/>
    <property type="project" value="UniProtKB-ARBA"/>
</dbReference>
<keyword evidence="8" id="KW-1185">Reference proteome</keyword>
<dbReference type="InterPro" id="IPR011604">
    <property type="entry name" value="PDDEXK-like_dom_sf"/>
</dbReference>
<dbReference type="PANTHER" id="PTHR47526">
    <property type="entry name" value="ATP-DEPENDENT DNA HELICASE"/>
    <property type="match status" value="1"/>
</dbReference>
<dbReference type="Proteomes" id="UP001186944">
    <property type="component" value="Unassembled WGS sequence"/>
</dbReference>
<name>A0AA88XJV9_PINIB</name>
<dbReference type="InterPro" id="IPR034720">
    <property type="entry name" value="Viral_alk_exo"/>
</dbReference>
<evidence type="ECO:0000256" key="2">
    <source>
        <dbReference type="ARBA" id="ARBA00022759"/>
    </source>
</evidence>
<feature type="domain" description="SWIM-type" evidence="6">
    <location>
        <begin position="151"/>
        <end position="189"/>
    </location>
</feature>